<reference evidence="7" key="1">
    <citation type="journal article" date="2022" name="Plant J.">
        <title>Strategies of tolerance reflected in two North American maple genomes.</title>
        <authorList>
            <person name="McEvoy S.L."/>
            <person name="Sezen U.U."/>
            <person name="Trouern-Trend A."/>
            <person name="McMahon S.M."/>
            <person name="Schaberg P.G."/>
            <person name="Yang J."/>
            <person name="Wegrzyn J.L."/>
            <person name="Swenson N.G."/>
        </authorList>
    </citation>
    <scope>NUCLEOTIDE SEQUENCE</scope>
    <source>
        <strain evidence="7">NS2018</strain>
    </source>
</reference>
<organism evidence="7 8">
    <name type="scientific">Acer saccharum</name>
    <name type="common">Sugar maple</name>
    <dbReference type="NCBI Taxonomy" id="4024"/>
    <lineage>
        <taxon>Eukaryota</taxon>
        <taxon>Viridiplantae</taxon>
        <taxon>Streptophyta</taxon>
        <taxon>Embryophyta</taxon>
        <taxon>Tracheophyta</taxon>
        <taxon>Spermatophyta</taxon>
        <taxon>Magnoliopsida</taxon>
        <taxon>eudicotyledons</taxon>
        <taxon>Gunneridae</taxon>
        <taxon>Pentapetalae</taxon>
        <taxon>rosids</taxon>
        <taxon>malvids</taxon>
        <taxon>Sapindales</taxon>
        <taxon>Sapindaceae</taxon>
        <taxon>Hippocastanoideae</taxon>
        <taxon>Acereae</taxon>
        <taxon>Acer</taxon>
    </lineage>
</organism>
<keyword evidence="2 5" id="KW-0812">Transmembrane</keyword>
<feature type="domain" description="Late embryogenesis abundant protein LEA-2 subgroup" evidence="6">
    <location>
        <begin position="87"/>
        <end position="176"/>
    </location>
</feature>
<comment type="caution">
    <text evidence="7">The sequence shown here is derived from an EMBL/GenBank/DDBJ whole genome shotgun (WGS) entry which is preliminary data.</text>
</comment>
<dbReference type="PANTHER" id="PTHR31234">
    <property type="entry name" value="LATE EMBRYOGENESIS ABUNDANT (LEA) HYDROXYPROLINE-RICH GLYCOPROTEIN FAMILY"/>
    <property type="match status" value="1"/>
</dbReference>
<accession>A0AA39VPH5</accession>
<dbReference type="SUPFAM" id="SSF117070">
    <property type="entry name" value="LEA14-like"/>
    <property type="match status" value="1"/>
</dbReference>
<dbReference type="GO" id="GO:0005886">
    <property type="term" value="C:plasma membrane"/>
    <property type="evidence" value="ECO:0007669"/>
    <property type="project" value="TreeGrafter"/>
</dbReference>
<evidence type="ECO:0000256" key="4">
    <source>
        <dbReference type="ARBA" id="ARBA00023136"/>
    </source>
</evidence>
<dbReference type="Proteomes" id="UP001168877">
    <property type="component" value="Unassembled WGS sequence"/>
</dbReference>
<evidence type="ECO:0000256" key="1">
    <source>
        <dbReference type="ARBA" id="ARBA00004167"/>
    </source>
</evidence>
<protein>
    <recommendedName>
        <fullName evidence="6">Late embryogenesis abundant protein LEA-2 subgroup domain-containing protein</fullName>
    </recommendedName>
</protein>
<name>A0AA39VPH5_ACESA</name>
<keyword evidence="8" id="KW-1185">Reference proteome</keyword>
<proteinExistence type="predicted"/>
<dbReference type="EMBL" id="JAUESC010000382">
    <property type="protein sequence ID" value="KAK0586796.1"/>
    <property type="molecule type" value="Genomic_DNA"/>
</dbReference>
<dbReference type="AlphaFoldDB" id="A0AA39VPH5"/>
<dbReference type="Gene3D" id="2.60.40.1820">
    <property type="match status" value="1"/>
</dbReference>
<dbReference type="PANTHER" id="PTHR31234:SF2">
    <property type="entry name" value="OS05G0199100 PROTEIN"/>
    <property type="match status" value="1"/>
</dbReference>
<feature type="transmembrane region" description="Helical" evidence="5">
    <location>
        <begin position="21"/>
        <end position="41"/>
    </location>
</feature>
<gene>
    <name evidence="7" type="ORF">LWI29_012486</name>
</gene>
<sequence>MEPNMEIMMSKQTLYTNTLSILVAVFFIGTLTSGILFVAYLTPYVFGLIASHETIHPLEFHVNSATVNPLYFSNSTFTIQTAVWNLTFSVKNPNTIHVSYKGFDVSLYYGKDFLSSVSIEPFKHEELETTEVKATIDAPLASYVAKTIEDELIANKAVNFDLRIRGVMKGQILHFFNNQDIKGSCHNLRMFLSNDNAGTMLGDCECELGFW</sequence>
<dbReference type="InterPro" id="IPR004864">
    <property type="entry name" value="LEA_2"/>
</dbReference>
<evidence type="ECO:0000313" key="7">
    <source>
        <dbReference type="EMBL" id="KAK0586796.1"/>
    </source>
</evidence>
<evidence type="ECO:0000313" key="8">
    <source>
        <dbReference type="Proteomes" id="UP001168877"/>
    </source>
</evidence>
<dbReference type="GO" id="GO:0098542">
    <property type="term" value="P:defense response to other organism"/>
    <property type="evidence" value="ECO:0007669"/>
    <property type="project" value="InterPro"/>
</dbReference>
<keyword evidence="3 5" id="KW-1133">Transmembrane helix</keyword>
<evidence type="ECO:0000256" key="2">
    <source>
        <dbReference type="ARBA" id="ARBA00022692"/>
    </source>
</evidence>
<evidence type="ECO:0000256" key="3">
    <source>
        <dbReference type="ARBA" id="ARBA00022989"/>
    </source>
</evidence>
<reference evidence="7" key="2">
    <citation type="submission" date="2023-06" db="EMBL/GenBank/DDBJ databases">
        <authorList>
            <person name="Swenson N.G."/>
            <person name="Wegrzyn J.L."/>
            <person name="Mcevoy S.L."/>
        </authorList>
    </citation>
    <scope>NUCLEOTIDE SEQUENCE</scope>
    <source>
        <strain evidence="7">NS2018</strain>
        <tissue evidence="7">Leaf</tissue>
    </source>
</reference>
<keyword evidence="4 5" id="KW-0472">Membrane</keyword>
<evidence type="ECO:0000259" key="6">
    <source>
        <dbReference type="Pfam" id="PF03168"/>
    </source>
</evidence>
<dbReference type="InterPro" id="IPR044839">
    <property type="entry name" value="NDR1-like"/>
</dbReference>
<dbReference type="Pfam" id="PF03168">
    <property type="entry name" value="LEA_2"/>
    <property type="match status" value="1"/>
</dbReference>
<evidence type="ECO:0000256" key="5">
    <source>
        <dbReference type="SAM" id="Phobius"/>
    </source>
</evidence>
<comment type="subcellular location">
    <subcellularLocation>
        <location evidence="1">Membrane</location>
        <topology evidence="1">Single-pass membrane protein</topology>
    </subcellularLocation>
</comment>